<dbReference type="GO" id="GO:0032923">
    <property type="term" value="P:organic phosphonate biosynthetic process"/>
    <property type="evidence" value="ECO:0007669"/>
    <property type="project" value="InterPro"/>
</dbReference>
<keyword evidence="3 6" id="KW-0456">Lyase</keyword>
<dbReference type="KEGG" id="sta:STHERM_c15600"/>
<gene>
    <name evidence="6" type="ordered locus">STHERM_c15600</name>
</gene>
<accession>E0RN31</accession>
<dbReference type="PANTHER" id="PTHR42818:SF1">
    <property type="entry name" value="SULFOPYRUVATE DECARBOXYLASE"/>
    <property type="match status" value="1"/>
</dbReference>
<evidence type="ECO:0000313" key="6">
    <source>
        <dbReference type="EMBL" id="ADN02500.1"/>
    </source>
</evidence>
<dbReference type="AlphaFoldDB" id="E0RN31"/>
<feature type="domain" description="Thiamine pyrophosphate enzyme TPP-binding" evidence="4">
    <location>
        <begin position="221"/>
        <end position="336"/>
    </location>
</feature>
<evidence type="ECO:0000259" key="4">
    <source>
        <dbReference type="Pfam" id="PF02775"/>
    </source>
</evidence>
<dbReference type="Proteomes" id="UP000001296">
    <property type="component" value="Chromosome"/>
</dbReference>
<dbReference type="EMBL" id="CP001698">
    <property type="protein sequence ID" value="ADN02500.1"/>
    <property type="molecule type" value="Genomic_DNA"/>
</dbReference>
<dbReference type="InterPro" id="IPR029061">
    <property type="entry name" value="THDP-binding"/>
</dbReference>
<dbReference type="InterPro" id="IPR017684">
    <property type="entry name" value="Phosphono-pyrv_decarboxylase"/>
</dbReference>
<dbReference type="EC" id="4.1.1.82" evidence="6"/>
<evidence type="ECO:0000259" key="5">
    <source>
        <dbReference type="Pfam" id="PF02776"/>
    </source>
</evidence>
<keyword evidence="2" id="KW-0786">Thiamine pyrophosphate</keyword>
<dbReference type="InterPro" id="IPR012001">
    <property type="entry name" value="Thiamin_PyroP_enz_TPP-bd_dom"/>
</dbReference>
<evidence type="ECO:0000256" key="1">
    <source>
        <dbReference type="ARBA" id="ARBA00022793"/>
    </source>
</evidence>
<evidence type="ECO:0000256" key="2">
    <source>
        <dbReference type="ARBA" id="ARBA00023052"/>
    </source>
</evidence>
<dbReference type="InterPro" id="IPR051818">
    <property type="entry name" value="TPP_dependent_decarboxylase"/>
</dbReference>
<reference evidence="6 7" key="1">
    <citation type="journal article" date="2010" name="J. Bacteriol.">
        <title>Genome sequence of the polysaccharide-degrading, thermophilic anaerobe Spirochaeta thermophila DSM 6192.</title>
        <authorList>
            <person name="Angelov A."/>
            <person name="Liebl S."/>
            <person name="Ballschmiter M."/>
            <person name="Bomeke M."/>
            <person name="Lehmann R."/>
            <person name="Liesegang H."/>
            <person name="Daniel R."/>
            <person name="Liebl W."/>
        </authorList>
    </citation>
    <scope>NUCLEOTIDE SEQUENCE [LARGE SCALE GENOMIC DNA]</scope>
    <source>
        <strain evidence="7">ATCC 49972 / DSM 6192 / RI 19.B1</strain>
    </source>
</reference>
<dbReference type="InterPro" id="IPR011766">
    <property type="entry name" value="TPP_enzyme_TPP-bd"/>
</dbReference>
<feature type="domain" description="Thiamine pyrophosphate enzyme N-terminal TPP-binding" evidence="5">
    <location>
        <begin position="7"/>
        <end position="110"/>
    </location>
</feature>
<dbReference type="Pfam" id="PF02776">
    <property type="entry name" value="TPP_enzyme_N"/>
    <property type="match status" value="1"/>
</dbReference>
<protein>
    <submittedName>
        <fullName evidence="6">Phosphonopyruvate decarboxylase</fullName>
        <ecNumber evidence="6">4.1.1.82</ecNumber>
    </submittedName>
</protein>
<evidence type="ECO:0000256" key="3">
    <source>
        <dbReference type="ARBA" id="ARBA00023239"/>
    </source>
</evidence>
<dbReference type="RefSeq" id="WP_013314339.1">
    <property type="nucleotide sequence ID" value="NC_014484.1"/>
</dbReference>
<dbReference type="eggNOG" id="COG0028">
    <property type="taxonomic scope" value="Bacteria"/>
</dbReference>
<organism evidence="6 7">
    <name type="scientific">Winmispira thermophila (strain ATCC 49972 / DSM 6192 / RI 19.B1)</name>
    <name type="common">Spirochaeta thermophila</name>
    <dbReference type="NCBI Taxonomy" id="665571"/>
    <lineage>
        <taxon>Bacteria</taxon>
        <taxon>Pseudomonadati</taxon>
        <taxon>Spirochaetota</taxon>
        <taxon>Spirochaetia</taxon>
        <taxon>Winmispirales</taxon>
        <taxon>Winmispiraceae</taxon>
        <taxon>Winmispira</taxon>
    </lineage>
</organism>
<dbReference type="GO" id="GO:0000287">
    <property type="term" value="F:magnesium ion binding"/>
    <property type="evidence" value="ECO:0007669"/>
    <property type="project" value="InterPro"/>
</dbReference>
<dbReference type="CDD" id="cd07035">
    <property type="entry name" value="TPP_PYR_POX_like"/>
    <property type="match status" value="1"/>
</dbReference>
<dbReference type="PROSITE" id="PS00187">
    <property type="entry name" value="TPP_ENZYMES"/>
    <property type="match status" value="1"/>
</dbReference>
<dbReference type="GO" id="GO:0030976">
    <property type="term" value="F:thiamine pyrophosphate binding"/>
    <property type="evidence" value="ECO:0007669"/>
    <property type="project" value="InterPro"/>
</dbReference>
<keyword evidence="1" id="KW-0210">Decarboxylase</keyword>
<dbReference type="Gene3D" id="3.40.50.970">
    <property type="match status" value="2"/>
</dbReference>
<dbReference type="SUPFAM" id="SSF52518">
    <property type="entry name" value="Thiamin diphosphate-binding fold (THDP-binding)"/>
    <property type="match status" value="2"/>
</dbReference>
<proteinExistence type="predicted"/>
<dbReference type="InterPro" id="IPR000399">
    <property type="entry name" value="TPP-bd_CS"/>
</dbReference>
<dbReference type="PANTHER" id="PTHR42818">
    <property type="entry name" value="SULFOPYRUVATE DECARBOXYLASE SUBUNIT ALPHA"/>
    <property type="match status" value="1"/>
</dbReference>
<evidence type="ECO:0000313" key="7">
    <source>
        <dbReference type="Proteomes" id="UP000001296"/>
    </source>
</evidence>
<dbReference type="PaxDb" id="665571-STHERM_c15600"/>
<name>E0RN31_WINT6</name>
<sequence>MLDTEVFGKELQRRGFDFYSGVPCSFLKSLINYAINECEYVMAANEGDAVAICAGARLGGRKAVVLMQNSGLGNAVSPLTSLTSIFRIPVLGFVSLRGEPGLGDEPQHELMGTITDEMLSTMKIPWEYLSDAVDEAVSQLDRAEECLSRGESFFFIVKKGTFSPVPLKSERQKAQDSSLPDRVSMLQAVREARSEDTLLLATTGFTSRELYTLGDEERNFYMVGSLGCLSSFALGLNLVRPSHGIIALDGDGSLLMRTGAMAVVAAYRPQKLLHILFNNEAHESTGGQSTVSPTVDWENLARGFGYPEVYAVQTPEELKRVVNEWESQGGLAFVHVRIRQGTLPDLGRPKVKPFEVAKRIAHFIEKRESI</sequence>
<dbReference type="Pfam" id="PF02775">
    <property type="entry name" value="TPP_enzyme_C"/>
    <property type="match status" value="1"/>
</dbReference>
<dbReference type="GO" id="GO:0033980">
    <property type="term" value="F:phosphonopyruvate decarboxylase activity"/>
    <property type="evidence" value="ECO:0007669"/>
    <property type="project" value="UniProtKB-EC"/>
</dbReference>
<keyword evidence="6" id="KW-0670">Pyruvate</keyword>
<dbReference type="NCBIfam" id="TIGR03297">
    <property type="entry name" value="Ppyr-DeCO2ase"/>
    <property type="match status" value="1"/>
</dbReference>
<dbReference type="HOGENOM" id="CLU_042853_0_0_12"/>